<protein>
    <recommendedName>
        <fullName evidence="15">Hydrogen voltage-gated channel 1</fullName>
    </recommendedName>
</protein>
<reference evidence="13" key="2">
    <citation type="submission" date="2021-01" db="UniProtKB">
        <authorList>
            <consortium name="EnsemblMetazoa"/>
        </authorList>
    </citation>
    <scope>IDENTIFICATION</scope>
</reference>
<feature type="region of interest" description="Disordered" evidence="10">
    <location>
        <begin position="406"/>
        <end position="432"/>
    </location>
</feature>
<evidence type="ECO:0000256" key="5">
    <source>
        <dbReference type="ARBA" id="ARBA00022882"/>
    </source>
</evidence>
<evidence type="ECO:0008006" key="15">
    <source>
        <dbReference type="Google" id="ProtNLM"/>
    </source>
</evidence>
<evidence type="ECO:0000256" key="4">
    <source>
        <dbReference type="ARBA" id="ARBA00022692"/>
    </source>
</evidence>
<dbReference type="EnsemblMetazoa" id="XM_030977267">
    <property type="protein sequence ID" value="XP_030833127"/>
    <property type="gene ID" value="LOC100887949"/>
</dbReference>
<dbReference type="GO" id="GO:0034702">
    <property type="term" value="C:monoatomic ion channel complex"/>
    <property type="evidence" value="ECO:0007669"/>
    <property type="project" value="UniProtKB-KW"/>
</dbReference>
<dbReference type="InterPro" id="IPR031846">
    <property type="entry name" value="Hvcn1"/>
</dbReference>
<sequence length="474" mass="51612">MALLCIFVFWQDINLHVPLSTQVRSKDSPLRSLSSFKSEIPGGDGLGAMDPKNSKSFHQYLDMVINGAVFLFIIVLLVLVICFLVAVELMIAFGVIMDVGVKKDSTLRALSATTLAILAFFVIEVTIRVFSLGAFIKKQKIEMFDIFIVTITFIIDLVLLASNIEGDSPGTRAITLIISFRLWRLCGIYNTGVSKAREQASSELQMEKYARNQAEIQADALQAQCDQQLKEIAHLRDYMRQHSLDPDSPKLGFPLDYRRRYTIAVDFDKADTVRVNDRVNSESSLASAIASLETSTKVESSGRGGAGGSGSRRGQRSDNPPSSSSTSTPTVRPVQLNNLNTTPTTSRATREGRSNPAYEIEIGEEAKEREGRRGGDRGEEDAEPTAVTGALEGITNLAFEDDHSRDGEMMEIGDGGEVVLPEGPSPSTNNNADDEAQLRLELDEIGRLSDAALLEELGGSSVTQDINGVPTTSL</sequence>
<dbReference type="InParanoid" id="A0A7M7N973"/>
<name>A0A7M7N973_STRPU</name>
<dbReference type="Proteomes" id="UP000007110">
    <property type="component" value="Unassembled WGS sequence"/>
</dbReference>
<reference evidence="14" key="1">
    <citation type="submission" date="2015-02" db="EMBL/GenBank/DDBJ databases">
        <title>Genome sequencing for Strongylocentrotus purpuratus.</title>
        <authorList>
            <person name="Murali S."/>
            <person name="Liu Y."/>
            <person name="Vee V."/>
            <person name="English A."/>
            <person name="Wang M."/>
            <person name="Skinner E."/>
            <person name="Han Y."/>
            <person name="Muzny D.M."/>
            <person name="Worley K.C."/>
            <person name="Gibbs R.A."/>
        </authorList>
    </citation>
    <scope>NUCLEOTIDE SEQUENCE</scope>
</reference>
<dbReference type="KEGG" id="spu:100887949"/>
<dbReference type="GO" id="GO:0030171">
    <property type="term" value="F:voltage-gated proton channel activity"/>
    <property type="evidence" value="ECO:0000318"/>
    <property type="project" value="GO_Central"/>
</dbReference>
<dbReference type="GO" id="GO:1902600">
    <property type="term" value="P:proton transmembrane transport"/>
    <property type="evidence" value="ECO:0000318"/>
    <property type="project" value="GO_Central"/>
</dbReference>
<dbReference type="GO" id="GO:0005886">
    <property type="term" value="C:plasma membrane"/>
    <property type="evidence" value="ECO:0000318"/>
    <property type="project" value="GO_Central"/>
</dbReference>
<dbReference type="InterPro" id="IPR027359">
    <property type="entry name" value="Volt_channel_dom_sf"/>
</dbReference>
<evidence type="ECO:0000256" key="6">
    <source>
        <dbReference type="ARBA" id="ARBA00022989"/>
    </source>
</evidence>
<evidence type="ECO:0000256" key="12">
    <source>
        <dbReference type="SAM" id="SignalP"/>
    </source>
</evidence>
<feature type="compositionally biased region" description="Low complexity" evidence="10">
    <location>
        <begin position="320"/>
        <end position="330"/>
    </location>
</feature>
<keyword evidence="6 11" id="KW-1133">Transmembrane helix</keyword>
<evidence type="ECO:0000256" key="10">
    <source>
        <dbReference type="SAM" id="MobiDB-lite"/>
    </source>
</evidence>
<evidence type="ECO:0000256" key="9">
    <source>
        <dbReference type="ARBA" id="ARBA00023303"/>
    </source>
</evidence>
<feature type="compositionally biased region" description="Gly residues" evidence="10">
    <location>
        <begin position="302"/>
        <end position="311"/>
    </location>
</feature>
<keyword evidence="2" id="KW-0813">Transport</keyword>
<evidence type="ECO:0000313" key="14">
    <source>
        <dbReference type="Proteomes" id="UP000007110"/>
    </source>
</evidence>
<keyword evidence="14" id="KW-1185">Reference proteome</keyword>
<dbReference type="Gene3D" id="1.20.120.350">
    <property type="entry name" value="Voltage-gated potassium channels. Chain C"/>
    <property type="match status" value="1"/>
</dbReference>
<keyword evidence="5" id="KW-0851">Voltage-gated channel</keyword>
<keyword evidence="3" id="KW-1003">Cell membrane</keyword>
<proteinExistence type="predicted"/>
<feature type="transmembrane region" description="Helical" evidence="11">
    <location>
        <begin position="109"/>
        <end position="131"/>
    </location>
</feature>
<dbReference type="GeneID" id="100887949"/>
<evidence type="ECO:0000256" key="7">
    <source>
        <dbReference type="ARBA" id="ARBA00023065"/>
    </source>
</evidence>
<feature type="compositionally biased region" description="Basic and acidic residues" evidence="10">
    <location>
        <begin position="364"/>
        <end position="377"/>
    </location>
</feature>
<dbReference type="AlphaFoldDB" id="A0A7M7N973"/>
<evidence type="ECO:0000256" key="11">
    <source>
        <dbReference type="SAM" id="Phobius"/>
    </source>
</evidence>
<keyword evidence="4 11" id="KW-0812">Transmembrane</keyword>
<evidence type="ECO:0000256" key="3">
    <source>
        <dbReference type="ARBA" id="ARBA00022475"/>
    </source>
</evidence>
<keyword evidence="9" id="KW-0407">Ion channel</keyword>
<evidence type="ECO:0000256" key="2">
    <source>
        <dbReference type="ARBA" id="ARBA00022448"/>
    </source>
</evidence>
<feature type="chain" id="PRO_5029468244" description="Hydrogen voltage-gated channel 1" evidence="12">
    <location>
        <begin position="16"/>
        <end position="474"/>
    </location>
</feature>
<feature type="transmembrane region" description="Helical" evidence="11">
    <location>
        <begin position="143"/>
        <end position="162"/>
    </location>
</feature>
<keyword evidence="8 11" id="KW-0472">Membrane</keyword>
<feature type="transmembrane region" description="Helical" evidence="11">
    <location>
        <begin position="64"/>
        <end position="97"/>
    </location>
</feature>
<dbReference type="PANTHER" id="PTHR46480">
    <property type="entry name" value="F20B24.22"/>
    <property type="match status" value="1"/>
</dbReference>
<comment type="subcellular location">
    <subcellularLocation>
        <location evidence="1">Cell membrane</location>
        <topology evidence="1">Multi-pass membrane protein</topology>
    </subcellularLocation>
</comment>
<keyword evidence="7" id="KW-0406">Ion transport</keyword>
<evidence type="ECO:0000256" key="1">
    <source>
        <dbReference type="ARBA" id="ARBA00004651"/>
    </source>
</evidence>
<feature type="signal peptide" evidence="12">
    <location>
        <begin position="1"/>
        <end position="15"/>
    </location>
</feature>
<accession>A0A7M7N973</accession>
<dbReference type="PANTHER" id="PTHR46480:SF1">
    <property type="entry name" value="VOLTAGE-GATED HYDROGEN CHANNEL 1"/>
    <property type="match status" value="1"/>
</dbReference>
<evidence type="ECO:0000313" key="13">
    <source>
        <dbReference type="EnsemblMetazoa" id="XP_030833127"/>
    </source>
</evidence>
<keyword evidence="12" id="KW-0732">Signal</keyword>
<dbReference type="RefSeq" id="XP_030833127.1">
    <property type="nucleotide sequence ID" value="XM_030977267.1"/>
</dbReference>
<feature type="compositionally biased region" description="Polar residues" evidence="10">
    <location>
        <begin position="335"/>
        <end position="347"/>
    </location>
</feature>
<dbReference type="OrthoDB" id="427456at2759"/>
<feature type="region of interest" description="Disordered" evidence="10">
    <location>
        <begin position="292"/>
        <end position="387"/>
    </location>
</feature>
<dbReference type="OMA" id="AKSCHQH"/>
<evidence type="ECO:0000256" key="8">
    <source>
        <dbReference type="ARBA" id="ARBA00023136"/>
    </source>
</evidence>
<organism evidence="13 14">
    <name type="scientific">Strongylocentrotus purpuratus</name>
    <name type="common">Purple sea urchin</name>
    <dbReference type="NCBI Taxonomy" id="7668"/>
    <lineage>
        <taxon>Eukaryota</taxon>
        <taxon>Metazoa</taxon>
        <taxon>Echinodermata</taxon>
        <taxon>Eleutherozoa</taxon>
        <taxon>Echinozoa</taxon>
        <taxon>Echinoidea</taxon>
        <taxon>Euechinoidea</taxon>
        <taxon>Echinacea</taxon>
        <taxon>Camarodonta</taxon>
        <taxon>Echinidea</taxon>
        <taxon>Strongylocentrotidae</taxon>
        <taxon>Strongylocentrotus</taxon>
    </lineage>
</organism>